<sequence length="68" mass="7086">MRVSVDDDACRGHGVCASLCPSVFVIADLGYAETTDPEIPAALEASVTDAAQSCPESAIHVTKENHVN</sequence>
<evidence type="ECO:0000256" key="1">
    <source>
        <dbReference type="ARBA" id="ARBA00001927"/>
    </source>
</evidence>
<keyword evidence="6 8" id="KW-0411">Iron-sulfur</keyword>
<evidence type="ECO:0000256" key="5">
    <source>
        <dbReference type="ARBA" id="ARBA00023004"/>
    </source>
</evidence>
<dbReference type="AlphaFoldDB" id="A0AAW5SPB2"/>
<dbReference type="SUPFAM" id="SSF54862">
    <property type="entry name" value="4Fe-4S ferredoxins"/>
    <property type="match status" value="1"/>
</dbReference>
<dbReference type="PANTHER" id="PTHR36923">
    <property type="entry name" value="FERREDOXIN"/>
    <property type="match status" value="1"/>
</dbReference>
<dbReference type="Proteomes" id="UP001207528">
    <property type="component" value="Unassembled WGS sequence"/>
</dbReference>
<evidence type="ECO:0000256" key="2">
    <source>
        <dbReference type="ARBA" id="ARBA00022448"/>
    </source>
</evidence>
<comment type="function">
    <text evidence="8">Ferredoxins are iron-sulfur proteins that transfer electrons in a wide variety of metabolic reactions.</text>
</comment>
<dbReference type="InterPro" id="IPR001080">
    <property type="entry name" value="3Fe4S_ferredoxin"/>
</dbReference>
<dbReference type="PRINTS" id="PR00352">
    <property type="entry name" value="3FE4SFRDOXIN"/>
</dbReference>
<evidence type="ECO:0000256" key="4">
    <source>
        <dbReference type="ARBA" id="ARBA00022982"/>
    </source>
</evidence>
<keyword evidence="5 8" id="KW-0408">Iron</keyword>
<dbReference type="GO" id="GO:0005506">
    <property type="term" value="F:iron ion binding"/>
    <property type="evidence" value="ECO:0007669"/>
    <property type="project" value="UniProtKB-UniRule"/>
</dbReference>
<dbReference type="Pfam" id="PF13459">
    <property type="entry name" value="Fer4_15"/>
    <property type="match status" value="1"/>
</dbReference>
<evidence type="ECO:0000259" key="9">
    <source>
        <dbReference type="PROSITE" id="PS51379"/>
    </source>
</evidence>
<keyword evidence="4 8" id="KW-0249">Electron transport</keyword>
<evidence type="ECO:0000313" key="11">
    <source>
        <dbReference type="Proteomes" id="UP001207528"/>
    </source>
</evidence>
<comment type="cofactor">
    <cofactor evidence="1">
        <name>[3Fe-4S] cluster</name>
        <dbReference type="ChEBI" id="CHEBI:21137"/>
    </cofactor>
</comment>
<dbReference type="InterPro" id="IPR051269">
    <property type="entry name" value="Fe-S_cluster_ET"/>
</dbReference>
<accession>A0AAW5SPB2</accession>
<dbReference type="PANTHER" id="PTHR36923:SF3">
    <property type="entry name" value="FERREDOXIN"/>
    <property type="match status" value="1"/>
</dbReference>
<dbReference type="Gene3D" id="3.30.70.20">
    <property type="match status" value="1"/>
</dbReference>
<keyword evidence="3 8" id="KW-0479">Metal-binding</keyword>
<dbReference type="EMBL" id="JACKTI010000047">
    <property type="protein sequence ID" value="MCV7025470.1"/>
    <property type="molecule type" value="Genomic_DNA"/>
</dbReference>
<dbReference type="PROSITE" id="PS51379">
    <property type="entry name" value="4FE4S_FER_2"/>
    <property type="match status" value="1"/>
</dbReference>
<proteinExistence type="predicted"/>
<evidence type="ECO:0000256" key="7">
    <source>
        <dbReference type="ARBA" id="ARBA00023291"/>
    </source>
</evidence>
<protein>
    <recommendedName>
        <fullName evidence="8">Ferredoxin</fullName>
    </recommendedName>
</protein>
<evidence type="ECO:0000256" key="8">
    <source>
        <dbReference type="RuleBase" id="RU368020"/>
    </source>
</evidence>
<gene>
    <name evidence="10" type="ORF">H7I77_19290</name>
</gene>
<reference evidence="10" key="2">
    <citation type="journal article" date="2022" name="BMC Genomics">
        <title>Comparative genome analysis of mycobacteria focusing on tRNA and non-coding RNA.</title>
        <authorList>
            <person name="Behra P.R.K."/>
            <person name="Pettersson B.M.F."/>
            <person name="Ramesh M."/>
            <person name="Das S."/>
            <person name="Dasgupta S."/>
            <person name="Kirsebom L.A."/>
        </authorList>
    </citation>
    <scope>NUCLEOTIDE SEQUENCE</scope>
    <source>
        <strain evidence="10">DSM 44203</strain>
    </source>
</reference>
<feature type="domain" description="4Fe-4S ferredoxin-type" evidence="9">
    <location>
        <begin position="1"/>
        <end position="29"/>
    </location>
</feature>
<name>A0AAW5SPB2_MYCNV</name>
<keyword evidence="7" id="KW-0003">3Fe-4S</keyword>
<dbReference type="GO" id="GO:0051538">
    <property type="term" value="F:3 iron, 4 sulfur cluster binding"/>
    <property type="evidence" value="ECO:0007669"/>
    <property type="project" value="UniProtKB-KW"/>
</dbReference>
<dbReference type="GO" id="GO:0009055">
    <property type="term" value="F:electron transfer activity"/>
    <property type="evidence" value="ECO:0007669"/>
    <property type="project" value="UniProtKB-UniRule"/>
</dbReference>
<evidence type="ECO:0000256" key="6">
    <source>
        <dbReference type="ARBA" id="ARBA00023014"/>
    </source>
</evidence>
<dbReference type="RefSeq" id="WP_067388953.1">
    <property type="nucleotide sequence ID" value="NZ_BCTA01000027.1"/>
</dbReference>
<dbReference type="InterPro" id="IPR017896">
    <property type="entry name" value="4Fe4S_Fe-S-bd"/>
</dbReference>
<comment type="caution">
    <text evidence="10">The sequence shown here is derived from an EMBL/GenBank/DDBJ whole genome shotgun (WGS) entry which is preliminary data.</text>
</comment>
<evidence type="ECO:0000256" key="3">
    <source>
        <dbReference type="ARBA" id="ARBA00022723"/>
    </source>
</evidence>
<evidence type="ECO:0000313" key="10">
    <source>
        <dbReference type="EMBL" id="MCV7025470.1"/>
    </source>
</evidence>
<organism evidence="10 11">
    <name type="scientific">Mycolicibacterium novocastrense</name>
    <name type="common">Mycobacterium novocastrense</name>
    <dbReference type="NCBI Taxonomy" id="59813"/>
    <lineage>
        <taxon>Bacteria</taxon>
        <taxon>Bacillati</taxon>
        <taxon>Actinomycetota</taxon>
        <taxon>Actinomycetes</taxon>
        <taxon>Mycobacteriales</taxon>
        <taxon>Mycobacteriaceae</taxon>
        <taxon>Mycolicibacterium</taxon>
    </lineage>
</organism>
<reference evidence="10" key="1">
    <citation type="submission" date="2020-07" db="EMBL/GenBank/DDBJ databases">
        <authorList>
            <person name="Pettersson B.M.F."/>
            <person name="Behra P.R.K."/>
            <person name="Ramesh M."/>
            <person name="Das S."/>
            <person name="Dasgupta S."/>
            <person name="Kirsebom L.A."/>
        </authorList>
    </citation>
    <scope>NUCLEOTIDE SEQUENCE</scope>
    <source>
        <strain evidence="10">DSM 44203</strain>
    </source>
</reference>
<keyword evidence="2 8" id="KW-0813">Transport</keyword>